<dbReference type="GO" id="GO:0016787">
    <property type="term" value="F:hydrolase activity"/>
    <property type="evidence" value="ECO:0007669"/>
    <property type="project" value="UniProtKB-KW"/>
</dbReference>
<comment type="caution">
    <text evidence="3">The sequence shown here is derived from an EMBL/GenBank/DDBJ whole genome shotgun (WGS) entry which is preliminary data.</text>
</comment>
<feature type="domain" description="Serine hydrolase" evidence="2">
    <location>
        <begin position="2"/>
        <end position="235"/>
    </location>
</feature>
<protein>
    <recommendedName>
        <fullName evidence="2">Serine hydrolase domain-containing protein</fullName>
    </recommendedName>
</protein>
<keyword evidence="4" id="KW-1185">Reference proteome</keyword>
<keyword evidence="1" id="KW-0378">Hydrolase</keyword>
<sequence length="253" mass="27710">MKFLCLPGSYGSAQNFKVQLGPFADGISSSCKASFKWTQGNHRAEPPEGFEDYFGPGPLYRFVDFDGIEGFDSIQEKIRDFPDGHGAEDTLRTLIGDGTEAIAANNNVREAIDDIFRQIDEDPEIEGVLGYSEGATIAATLVLEERRRLEEQEVPRRIKCAIFVAGWPPLSITSDGVRTLLADECEDVVDIPTCHIVGCNDPYIVGSTALYNMCDEDTAELVDHGRGHVVPRDPRTIGELGEAISRLIGRAST</sequence>
<dbReference type="Proteomes" id="UP000799776">
    <property type="component" value="Unassembled WGS sequence"/>
</dbReference>
<dbReference type="GO" id="GO:0005634">
    <property type="term" value="C:nucleus"/>
    <property type="evidence" value="ECO:0007669"/>
    <property type="project" value="TreeGrafter"/>
</dbReference>
<dbReference type="SUPFAM" id="SSF53474">
    <property type="entry name" value="alpha/beta-Hydrolases"/>
    <property type="match status" value="1"/>
</dbReference>
<reference evidence="3" key="1">
    <citation type="journal article" date="2020" name="Stud. Mycol.">
        <title>101 Dothideomycetes genomes: a test case for predicting lifestyles and emergence of pathogens.</title>
        <authorList>
            <person name="Haridas S."/>
            <person name="Albert R."/>
            <person name="Binder M."/>
            <person name="Bloem J."/>
            <person name="Labutti K."/>
            <person name="Salamov A."/>
            <person name="Andreopoulos B."/>
            <person name="Baker S."/>
            <person name="Barry K."/>
            <person name="Bills G."/>
            <person name="Bluhm B."/>
            <person name="Cannon C."/>
            <person name="Castanera R."/>
            <person name="Culley D."/>
            <person name="Daum C."/>
            <person name="Ezra D."/>
            <person name="Gonzalez J."/>
            <person name="Henrissat B."/>
            <person name="Kuo A."/>
            <person name="Liang C."/>
            <person name="Lipzen A."/>
            <person name="Lutzoni F."/>
            <person name="Magnuson J."/>
            <person name="Mondo S."/>
            <person name="Nolan M."/>
            <person name="Ohm R."/>
            <person name="Pangilinan J."/>
            <person name="Park H.-J."/>
            <person name="Ramirez L."/>
            <person name="Alfaro M."/>
            <person name="Sun H."/>
            <person name="Tritt A."/>
            <person name="Yoshinaga Y."/>
            <person name="Zwiers L.-H."/>
            <person name="Turgeon B."/>
            <person name="Goodwin S."/>
            <person name="Spatafora J."/>
            <person name="Crous P."/>
            <person name="Grigoriev I."/>
        </authorList>
    </citation>
    <scope>NUCLEOTIDE SEQUENCE</scope>
    <source>
        <strain evidence="3">CBS 121410</strain>
    </source>
</reference>
<evidence type="ECO:0000256" key="1">
    <source>
        <dbReference type="ARBA" id="ARBA00022801"/>
    </source>
</evidence>
<accession>A0A9P4LXU5</accession>
<organism evidence="3 4">
    <name type="scientific">Saccharata proteae CBS 121410</name>
    <dbReference type="NCBI Taxonomy" id="1314787"/>
    <lineage>
        <taxon>Eukaryota</taxon>
        <taxon>Fungi</taxon>
        <taxon>Dikarya</taxon>
        <taxon>Ascomycota</taxon>
        <taxon>Pezizomycotina</taxon>
        <taxon>Dothideomycetes</taxon>
        <taxon>Dothideomycetes incertae sedis</taxon>
        <taxon>Botryosphaeriales</taxon>
        <taxon>Saccharataceae</taxon>
        <taxon>Saccharata</taxon>
    </lineage>
</organism>
<evidence type="ECO:0000313" key="3">
    <source>
        <dbReference type="EMBL" id="KAF2088079.1"/>
    </source>
</evidence>
<dbReference type="PANTHER" id="PTHR48070">
    <property type="entry name" value="ESTERASE OVCA2"/>
    <property type="match status" value="1"/>
</dbReference>
<dbReference type="PANTHER" id="PTHR48070:SF4">
    <property type="entry name" value="ESTERASE ALNB"/>
    <property type="match status" value="1"/>
</dbReference>
<dbReference type="AlphaFoldDB" id="A0A9P4LXU5"/>
<dbReference type="InterPro" id="IPR029058">
    <property type="entry name" value="AB_hydrolase_fold"/>
</dbReference>
<gene>
    <name evidence="3" type="ORF">K490DRAFT_39979</name>
</gene>
<dbReference type="EMBL" id="ML978717">
    <property type="protein sequence ID" value="KAF2088079.1"/>
    <property type="molecule type" value="Genomic_DNA"/>
</dbReference>
<evidence type="ECO:0000313" key="4">
    <source>
        <dbReference type="Proteomes" id="UP000799776"/>
    </source>
</evidence>
<proteinExistence type="predicted"/>
<dbReference type="OrthoDB" id="414698at2759"/>
<dbReference type="Gene3D" id="3.40.50.1820">
    <property type="entry name" value="alpha/beta hydrolase"/>
    <property type="match status" value="1"/>
</dbReference>
<dbReference type="Pfam" id="PF03959">
    <property type="entry name" value="FSH1"/>
    <property type="match status" value="1"/>
</dbReference>
<dbReference type="InterPro" id="IPR050593">
    <property type="entry name" value="LovG"/>
</dbReference>
<dbReference type="GO" id="GO:0005737">
    <property type="term" value="C:cytoplasm"/>
    <property type="evidence" value="ECO:0007669"/>
    <property type="project" value="TreeGrafter"/>
</dbReference>
<evidence type="ECO:0000259" key="2">
    <source>
        <dbReference type="Pfam" id="PF03959"/>
    </source>
</evidence>
<name>A0A9P4LXU5_9PEZI</name>
<dbReference type="InterPro" id="IPR005645">
    <property type="entry name" value="FSH-like_dom"/>
</dbReference>
<dbReference type="GO" id="GO:0019748">
    <property type="term" value="P:secondary metabolic process"/>
    <property type="evidence" value="ECO:0007669"/>
    <property type="project" value="TreeGrafter"/>
</dbReference>